<dbReference type="PROSITE" id="PS00028">
    <property type="entry name" value="ZINC_FINGER_C2H2_1"/>
    <property type="match status" value="1"/>
</dbReference>
<protein>
    <recommendedName>
        <fullName evidence="2">C2H2-type domain-containing protein</fullName>
    </recommendedName>
</protein>
<dbReference type="Pfam" id="PF22110">
    <property type="entry name" value="TFIIIA_zf-C2H2"/>
    <property type="match status" value="1"/>
</dbReference>
<evidence type="ECO:0000313" key="4">
    <source>
        <dbReference type="Proteomes" id="UP000055024"/>
    </source>
</evidence>
<dbReference type="AlphaFoldDB" id="A0A0V1HKH6"/>
<dbReference type="GO" id="GO:0008270">
    <property type="term" value="F:zinc ion binding"/>
    <property type="evidence" value="ECO:0007669"/>
    <property type="project" value="UniProtKB-KW"/>
</dbReference>
<keyword evidence="4" id="KW-1185">Reference proteome</keyword>
<evidence type="ECO:0000313" key="3">
    <source>
        <dbReference type="EMBL" id="KRZ10229.1"/>
    </source>
</evidence>
<keyword evidence="1" id="KW-0863">Zinc-finger</keyword>
<dbReference type="InterPro" id="IPR036236">
    <property type="entry name" value="Znf_C2H2_sf"/>
</dbReference>
<feature type="domain" description="C2H2-type" evidence="2">
    <location>
        <begin position="36"/>
        <end position="62"/>
    </location>
</feature>
<dbReference type="PROSITE" id="PS50157">
    <property type="entry name" value="ZINC_FINGER_C2H2_2"/>
    <property type="match status" value="1"/>
</dbReference>
<dbReference type="STRING" id="268475.A0A0V1HKH6"/>
<keyword evidence="1" id="KW-0862">Zinc</keyword>
<evidence type="ECO:0000259" key="2">
    <source>
        <dbReference type="PROSITE" id="PS50157"/>
    </source>
</evidence>
<name>A0A0V1HKH6_9BILA</name>
<reference evidence="3 4" key="1">
    <citation type="submission" date="2015-01" db="EMBL/GenBank/DDBJ databases">
        <title>Evolution of Trichinella species and genotypes.</title>
        <authorList>
            <person name="Korhonen P.K."/>
            <person name="Edoardo P."/>
            <person name="Giuseppe L.R."/>
            <person name="Gasser R.B."/>
        </authorList>
    </citation>
    <scope>NUCLEOTIDE SEQUENCE [LARGE SCALE GENOMIC DNA]</scope>
    <source>
        <strain evidence="3">ISS1029</strain>
    </source>
</reference>
<gene>
    <name evidence="3" type="ORF">T11_222</name>
</gene>
<evidence type="ECO:0000256" key="1">
    <source>
        <dbReference type="PROSITE-ProRule" id="PRU00042"/>
    </source>
</evidence>
<dbReference type="InterPro" id="IPR013087">
    <property type="entry name" value="Znf_C2H2_type"/>
</dbReference>
<dbReference type="InterPro" id="IPR054599">
    <property type="entry name" value="TFIIIA_Zfn-C2H2"/>
</dbReference>
<comment type="caution">
    <text evidence="3">The sequence shown here is derived from an EMBL/GenBank/DDBJ whole genome shotgun (WGS) entry which is preliminary data.</text>
</comment>
<sequence length="75" mass="9125">MFESYNELRKHMVVDHSLPLESRGRWKKHEKVHQRYRCSREGCQRMFESYNELRKHMVVDHSLPLECIDCGSTIF</sequence>
<dbReference type="OrthoDB" id="5808026at2759"/>
<dbReference type="Gene3D" id="3.30.160.60">
    <property type="entry name" value="Classic Zinc Finger"/>
    <property type="match status" value="1"/>
</dbReference>
<proteinExistence type="predicted"/>
<dbReference type="EMBL" id="JYDP01000062">
    <property type="protein sequence ID" value="KRZ10229.1"/>
    <property type="molecule type" value="Genomic_DNA"/>
</dbReference>
<accession>A0A0V1HKH6</accession>
<dbReference type="SMART" id="SM00355">
    <property type="entry name" value="ZnF_C2H2"/>
    <property type="match status" value="1"/>
</dbReference>
<keyword evidence="1" id="KW-0479">Metal-binding</keyword>
<dbReference type="Proteomes" id="UP000055024">
    <property type="component" value="Unassembled WGS sequence"/>
</dbReference>
<dbReference type="SUPFAM" id="SSF57667">
    <property type="entry name" value="beta-beta-alpha zinc fingers"/>
    <property type="match status" value="1"/>
</dbReference>
<organism evidence="3 4">
    <name type="scientific">Trichinella zimbabwensis</name>
    <dbReference type="NCBI Taxonomy" id="268475"/>
    <lineage>
        <taxon>Eukaryota</taxon>
        <taxon>Metazoa</taxon>
        <taxon>Ecdysozoa</taxon>
        <taxon>Nematoda</taxon>
        <taxon>Enoplea</taxon>
        <taxon>Dorylaimia</taxon>
        <taxon>Trichinellida</taxon>
        <taxon>Trichinellidae</taxon>
        <taxon>Trichinella</taxon>
    </lineage>
</organism>